<proteinExistence type="predicted"/>
<dbReference type="GO" id="GO:0070485">
    <property type="term" value="P:dehydro-D-arabinono-1,4-lactone biosynthetic process"/>
    <property type="evidence" value="ECO:0007669"/>
    <property type="project" value="TreeGrafter"/>
</dbReference>
<dbReference type="InParanoid" id="A0A401GAL4"/>
<comment type="caution">
    <text evidence="3">The sequence shown here is derived from an EMBL/GenBank/DDBJ whole genome shotgun (WGS) entry which is preliminary data.</text>
</comment>
<dbReference type="GO" id="GO:0045290">
    <property type="term" value="F:D-arabinose 1-dehydrogenase [NAD(P)+] activity"/>
    <property type="evidence" value="ECO:0007669"/>
    <property type="project" value="TreeGrafter"/>
</dbReference>
<feature type="compositionally biased region" description="Polar residues" evidence="1">
    <location>
        <begin position="1"/>
        <end position="10"/>
    </location>
</feature>
<dbReference type="STRING" id="139825.A0A401GAL4"/>
<organism evidence="3 4">
    <name type="scientific">Sparassis crispa</name>
    <dbReference type="NCBI Taxonomy" id="139825"/>
    <lineage>
        <taxon>Eukaryota</taxon>
        <taxon>Fungi</taxon>
        <taxon>Dikarya</taxon>
        <taxon>Basidiomycota</taxon>
        <taxon>Agaricomycotina</taxon>
        <taxon>Agaricomycetes</taxon>
        <taxon>Polyporales</taxon>
        <taxon>Sparassidaceae</taxon>
        <taxon>Sparassis</taxon>
    </lineage>
</organism>
<evidence type="ECO:0000313" key="4">
    <source>
        <dbReference type="Proteomes" id="UP000287166"/>
    </source>
</evidence>
<accession>A0A401GAL4</accession>
<dbReference type="Proteomes" id="UP000287166">
    <property type="component" value="Unassembled WGS sequence"/>
</dbReference>
<dbReference type="EMBL" id="BFAD01000002">
    <property type="protein sequence ID" value="GBE79202.1"/>
    <property type="molecule type" value="Genomic_DNA"/>
</dbReference>
<dbReference type="AlphaFoldDB" id="A0A401GAL4"/>
<feature type="domain" description="NADP-dependent oxidoreductase" evidence="2">
    <location>
        <begin position="44"/>
        <end position="364"/>
    </location>
</feature>
<dbReference type="RefSeq" id="XP_027610115.1">
    <property type="nucleotide sequence ID" value="XM_027754314.1"/>
</dbReference>
<dbReference type="SUPFAM" id="SSF51430">
    <property type="entry name" value="NAD(P)-linked oxidoreductase"/>
    <property type="match status" value="1"/>
</dbReference>
<dbReference type="InterPro" id="IPR020471">
    <property type="entry name" value="AKR"/>
</dbReference>
<evidence type="ECO:0000313" key="3">
    <source>
        <dbReference type="EMBL" id="GBE79202.1"/>
    </source>
</evidence>
<dbReference type="PANTHER" id="PTHR42686:SF1">
    <property type="entry name" value="GH17980P-RELATED"/>
    <property type="match status" value="1"/>
</dbReference>
<sequence length="398" mass="43281">MVVPLNSPQPVFSLPPLDEIPDTDEDTPKDGTPLGEVGSMHVPEIVLGAATFSYHYNSDEYVAGTMPLRTVRLALRYGIRAFDTAAYYGVSEIVLGTALKTLAPEFPRSSYKLMTKCGRYGPAQSEFDYTPATVRASVRRSLARLNTDYLDVVYLHDVEYVCTPVGPQEAGDHTAALADAREAEYGLARGAEGKTWGEGDQKILDALAELRKMQGEGLIRAVGITGYNLPTLLRLALLVLHTPPYKPLDVLLTYSNLNLQNASFASFAPALKARARIPQLLIASPLNMGLLTFTPPAWHPAPAGLRAATAEAVAVCDNAPWEGGLPNVAVGYGFRRGAAVGVPVVVGMTNLLEVHENVRVWRELKDGTRAEERVALEGRVVDVFREWQGWSWVSPPSQ</sequence>
<reference evidence="3 4" key="1">
    <citation type="journal article" date="2018" name="Sci. Rep.">
        <title>Genome sequence of the cauliflower mushroom Sparassis crispa (Hanabiratake) and its association with beneficial usage.</title>
        <authorList>
            <person name="Kiyama R."/>
            <person name="Furutani Y."/>
            <person name="Kawaguchi K."/>
            <person name="Nakanishi T."/>
        </authorList>
    </citation>
    <scope>NUCLEOTIDE SEQUENCE [LARGE SCALE GENOMIC DNA]</scope>
</reference>
<dbReference type="OrthoDB" id="5286008at2759"/>
<dbReference type="InterPro" id="IPR023210">
    <property type="entry name" value="NADP_OxRdtase_dom"/>
</dbReference>
<protein>
    <submittedName>
        <fullName evidence="3">D-arabinose 1-dehydrogenase</fullName>
    </submittedName>
</protein>
<evidence type="ECO:0000259" key="2">
    <source>
        <dbReference type="Pfam" id="PF00248"/>
    </source>
</evidence>
<name>A0A401GAL4_9APHY</name>
<gene>
    <name evidence="3" type="ORF">SCP_0203990</name>
</gene>
<dbReference type="Pfam" id="PF00248">
    <property type="entry name" value="Aldo_ket_red"/>
    <property type="match status" value="1"/>
</dbReference>
<dbReference type="GO" id="GO:0005829">
    <property type="term" value="C:cytosol"/>
    <property type="evidence" value="ECO:0007669"/>
    <property type="project" value="TreeGrafter"/>
</dbReference>
<dbReference type="InterPro" id="IPR036812">
    <property type="entry name" value="NAD(P)_OxRdtase_dom_sf"/>
</dbReference>
<dbReference type="PANTHER" id="PTHR42686">
    <property type="entry name" value="GH17980P-RELATED"/>
    <property type="match status" value="1"/>
</dbReference>
<dbReference type="GeneID" id="38776119"/>
<keyword evidence="4" id="KW-1185">Reference proteome</keyword>
<dbReference type="Gene3D" id="3.20.20.100">
    <property type="entry name" value="NADP-dependent oxidoreductase domain"/>
    <property type="match status" value="1"/>
</dbReference>
<evidence type="ECO:0000256" key="1">
    <source>
        <dbReference type="SAM" id="MobiDB-lite"/>
    </source>
</evidence>
<feature type="region of interest" description="Disordered" evidence="1">
    <location>
        <begin position="1"/>
        <end position="35"/>
    </location>
</feature>